<keyword evidence="1" id="KW-0802">TPR repeat</keyword>
<evidence type="ECO:0000313" key="2">
    <source>
        <dbReference type="EMBL" id="RQH40835.1"/>
    </source>
</evidence>
<dbReference type="SUPFAM" id="SSF48452">
    <property type="entry name" value="TPR-like"/>
    <property type="match status" value="1"/>
</dbReference>
<sequence length="50" mass="5792">MIAYAQGIGINSKKYWAYYHTLGGIFRENNLYGEAIEAYYQAIKIKPDFP</sequence>
<dbReference type="Gene3D" id="1.25.40.1040">
    <property type="match status" value="1"/>
</dbReference>
<dbReference type="AlphaFoldDB" id="A0A3N6PSM3"/>
<dbReference type="RefSeq" id="WP_124143489.1">
    <property type="nucleotide sequence ID" value="NZ_CAWOKI010000347.1"/>
</dbReference>
<dbReference type="PROSITE" id="PS50005">
    <property type="entry name" value="TPR"/>
    <property type="match status" value="1"/>
</dbReference>
<organism evidence="2 3">
    <name type="scientific">Okeania hirsuta</name>
    <dbReference type="NCBI Taxonomy" id="1458930"/>
    <lineage>
        <taxon>Bacteria</taxon>
        <taxon>Bacillati</taxon>
        <taxon>Cyanobacteriota</taxon>
        <taxon>Cyanophyceae</taxon>
        <taxon>Oscillatoriophycideae</taxon>
        <taxon>Oscillatoriales</taxon>
        <taxon>Microcoleaceae</taxon>
        <taxon>Okeania</taxon>
    </lineage>
</organism>
<comment type="caution">
    <text evidence="2">The sequence shown here is derived from an EMBL/GenBank/DDBJ whole genome shotgun (WGS) entry which is preliminary data.</text>
</comment>
<protein>
    <submittedName>
        <fullName evidence="2">Uncharacterized protein</fullName>
    </submittedName>
</protein>
<reference evidence="2 3" key="1">
    <citation type="journal article" date="2018" name="ACS Chem. Biol.">
        <title>Ketoreductase domain dysfunction expands chemodiversity: malyngamide biosynthesis in the cyanobacterium Okeania hirsuta.</title>
        <authorList>
            <person name="Moss N.A."/>
            <person name="Leao T."/>
            <person name="Rankin M."/>
            <person name="McCullough T.M."/>
            <person name="Qu P."/>
            <person name="Korobeynikov A."/>
            <person name="Smith J.L."/>
            <person name="Gerwick L."/>
            <person name="Gerwick W.H."/>
        </authorList>
    </citation>
    <scope>NUCLEOTIDE SEQUENCE [LARGE SCALE GENOMIC DNA]</scope>
    <source>
        <strain evidence="2 3">PAB10Feb10-1</strain>
    </source>
</reference>
<dbReference type="InterPro" id="IPR019734">
    <property type="entry name" value="TPR_rpt"/>
</dbReference>
<proteinExistence type="predicted"/>
<keyword evidence="3" id="KW-1185">Reference proteome</keyword>
<evidence type="ECO:0000256" key="1">
    <source>
        <dbReference type="PROSITE-ProRule" id="PRU00339"/>
    </source>
</evidence>
<dbReference type="EMBL" id="RCBY01000086">
    <property type="protein sequence ID" value="RQH40835.1"/>
    <property type="molecule type" value="Genomic_DNA"/>
</dbReference>
<dbReference type="Pfam" id="PF13181">
    <property type="entry name" value="TPR_8"/>
    <property type="match status" value="1"/>
</dbReference>
<feature type="repeat" description="TPR" evidence="1">
    <location>
        <begin position="16"/>
        <end position="49"/>
    </location>
</feature>
<accession>A0A3N6PSM3</accession>
<gene>
    <name evidence="2" type="ORF">D5R40_16125</name>
</gene>
<name>A0A3N6PSM3_9CYAN</name>
<dbReference type="SMART" id="SM00028">
    <property type="entry name" value="TPR"/>
    <property type="match status" value="1"/>
</dbReference>
<dbReference type="InterPro" id="IPR011990">
    <property type="entry name" value="TPR-like_helical_dom_sf"/>
</dbReference>
<dbReference type="Proteomes" id="UP000269154">
    <property type="component" value="Unassembled WGS sequence"/>
</dbReference>
<evidence type="ECO:0000313" key="3">
    <source>
        <dbReference type="Proteomes" id="UP000269154"/>
    </source>
</evidence>